<evidence type="ECO:0000256" key="2">
    <source>
        <dbReference type="ARBA" id="ARBA00022966"/>
    </source>
</evidence>
<evidence type="ECO:0000313" key="6">
    <source>
        <dbReference type="EMBL" id="CAH3196115.1"/>
    </source>
</evidence>
<dbReference type="InterPro" id="IPR040839">
    <property type="entry name" value="MG4"/>
</dbReference>
<comment type="caution">
    <text evidence="6">The sequence shown here is derived from an EMBL/GenBank/DDBJ whole genome shotgun (WGS) entry which is preliminary data.</text>
</comment>
<evidence type="ECO:0000259" key="5">
    <source>
        <dbReference type="Pfam" id="PF17791"/>
    </source>
</evidence>
<dbReference type="InterPro" id="IPR002890">
    <property type="entry name" value="MG2"/>
</dbReference>
<dbReference type="InterPro" id="IPR041555">
    <property type="entry name" value="MG3"/>
</dbReference>
<organism evidence="6 7">
    <name type="scientific">Porites evermanni</name>
    <dbReference type="NCBI Taxonomy" id="104178"/>
    <lineage>
        <taxon>Eukaryota</taxon>
        <taxon>Metazoa</taxon>
        <taxon>Cnidaria</taxon>
        <taxon>Anthozoa</taxon>
        <taxon>Hexacorallia</taxon>
        <taxon>Scleractinia</taxon>
        <taxon>Fungiina</taxon>
        <taxon>Poritidae</taxon>
        <taxon>Porites</taxon>
    </lineage>
</organism>
<dbReference type="Gene3D" id="2.60.40.10">
    <property type="entry name" value="Immunoglobulins"/>
    <property type="match status" value="1"/>
</dbReference>
<dbReference type="EMBL" id="CALNXI010004586">
    <property type="protein sequence ID" value="CAH3196115.1"/>
    <property type="molecule type" value="Genomic_DNA"/>
</dbReference>
<proteinExistence type="predicted"/>
<dbReference type="InterPro" id="IPR013783">
    <property type="entry name" value="Ig-like_fold"/>
</dbReference>
<keyword evidence="2" id="KW-0882">Thioester bond</keyword>
<feature type="domain" description="Macroglobulin" evidence="4">
    <location>
        <begin position="334"/>
        <end position="410"/>
    </location>
</feature>
<dbReference type="Pfam" id="PF17791">
    <property type="entry name" value="MG3"/>
    <property type="match status" value="1"/>
</dbReference>
<dbReference type="Gene3D" id="2.60.40.1930">
    <property type="match status" value="1"/>
</dbReference>
<feature type="domain" description="Macroglobulin" evidence="5">
    <location>
        <begin position="199"/>
        <end position="226"/>
    </location>
</feature>
<gene>
    <name evidence="6" type="ORF">PEVE_00031811</name>
</gene>
<dbReference type="Proteomes" id="UP001159427">
    <property type="component" value="Unassembled WGS sequence"/>
</dbReference>
<reference evidence="6 7" key="1">
    <citation type="submission" date="2022-05" db="EMBL/GenBank/DDBJ databases">
        <authorList>
            <consortium name="Genoscope - CEA"/>
            <person name="William W."/>
        </authorList>
    </citation>
    <scope>NUCLEOTIDE SEQUENCE [LARGE SCALE GENOMIC DNA]</scope>
</reference>
<dbReference type="InterPro" id="IPR050473">
    <property type="entry name" value="A2M/Complement_sys"/>
</dbReference>
<evidence type="ECO:0000313" key="7">
    <source>
        <dbReference type="Proteomes" id="UP001159427"/>
    </source>
</evidence>
<name>A0ABN8SX27_9CNID</name>
<keyword evidence="7" id="KW-1185">Reference proteome</keyword>
<feature type="domain" description="Macroglobulin" evidence="3">
    <location>
        <begin position="111"/>
        <end position="192"/>
    </location>
</feature>
<evidence type="ECO:0000256" key="1">
    <source>
        <dbReference type="ARBA" id="ARBA00022729"/>
    </source>
</evidence>
<dbReference type="PANTHER" id="PTHR11412">
    <property type="entry name" value="MACROGLOBULIN / COMPLEMENT"/>
    <property type="match status" value="1"/>
</dbReference>
<accession>A0ABN8SX27</accession>
<evidence type="ECO:0000259" key="4">
    <source>
        <dbReference type="Pfam" id="PF17789"/>
    </source>
</evidence>
<sequence>MLCILFNSTYFITAPSVFRPGQLFTLQVSLSSIVTTPVNITCEIVDTTKQNVLIASESGFFSAGTAQKLTLKIPHGVASDSGYYVLAVNGTGGATFSERKYIRFVEKGFTIYIQTDKAVYKPGQNVLMRIFAVHPDLKVYRGNDPNGNKMAHWVNLNSASGVIKREFLLSTQPVEGNWKISVSAAEDQKAEQVIEVKPYVLPKFEVKVELPPYLLEKEKALHGKVTVSSNRLRNTANTKGGTRQTNLKKTTMDYNDDDLIEMFKDLLFCYTGNAWLFKESFSWVRDTTIVYEYQYFVSVNATFHEDLTGKVASAQGSVSLHEMDVKLKFPDFNPGYFKPGLPFEVMLQVVKPNGDQHSPDTLKSMKVNIRTSYNWRQRSSEESVTPSEDGSIIIKRQIPSDAQNINLEVR</sequence>
<dbReference type="PANTHER" id="PTHR11412:SF136">
    <property type="entry name" value="CD109 ANTIGEN"/>
    <property type="match status" value="1"/>
</dbReference>
<keyword evidence="1" id="KW-0732">Signal</keyword>
<dbReference type="Gene3D" id="2.60.40.2950">
    <property type="match status" value="1"/>
</dbReference>
<dbReference type="Pfam" id="PF17789">
    <property type="entry name" value="MG4"/>
    <property type="match status" value="1"/>
</dbReference>
<protein>
    <submittedName>
        <fullName evidence="6">Uncharacterized protein</fullName>
    </submittedName>
</protein>
<evidence type="ECO:0000259" key="3">
    <source>
        <dbReference type="Pfam" id="PF01835"/>
    </source>
</evidence>
<dbReference type="Pfam" id="PF01835">
    <property type="entry name" value="MG2"/>
    <property type="match status" value="1"/>
</dbReference>